<evidence type="ECO:0000256" key="1">
    <source>
        <dbReference type="ARBA" id="ARBA00022723"/>
    </source>
</evidence>
<dbReference type="Pfam" id="PF03936">
    <property type="entry name" value="Terpene_synth_C"/>
    <property type="match status" value="1"/>
</dbReference>
<name>A0A1P8YWJ6_DENOF</name>
<dbReference type="AlphaFoldDB" id="A0A1P8YWJ6"/>
<keyword evidence="4" id="KW-0175">Coiled coil</keyword>
<accession>A0A1P8YWJ6</accession>
<feature type="domain" description="Terpene synthase metal-binding" evidence="6">
    <location>
        <begin position="256"/>
        <end position="494"/>
    </location>
</feature>
<dbReference type="InterPro" id="IPR005630">
    <property type="entry name" value="Terpene_synthase_metal-bd"/>
</dbReference>
<dbReference type="SUPFAM" id="SSF48576">
    <property type="entry name" value="Terpenoid synthases"/>
    <property type="match status" value="1"/>
</dbReference>
<dbReference type="InterPro" id="IPR044814">
    <property type="entry name" value="Terpene_cyclase_plant_C1"/>
</dbReference>
<reference evidence="7" key="1">
    <citation type="submission" date="2016-05" db="EMBL/GenBank/DDBJ databases">
        <title>Cloning of sesquiterpene synthase in Dendrobium officinale.</title>
        <authorList>
            <person name="Fan H.H."/>
            <person name="Wang X."/>
            <person name="Wu L.S."/>
        </authorList>
    </citation>
    <scope>NUCLEOTIDE SEQUENCE</scope>
</reference>
<dbReference type="FunFam" id="1.50.10.130:FF:000001">
    <property type="entry name" value="Isoprene synthase, chloroplastic"/>
    <property type="match status" value="1"/>
</dbReference>
<feature type="domain" description="Terpene synthase N-terminal" evidence="5">
    <location>
        <begin position="27"/>
        <end position="184"/>
    </location>
</feature>
<dbReference type="InterPro" id="IPR050148">
    <property type="entry name" value="Terpene_synthase-like"/>
</dbReference>
<dbReference type="SFLD" id="SFLDS00005">
    <property type="entry name" value="Isoprenoid_Synthase_Type_I"/>
    <property type="match status" value="1"/>
</dbReference>
<dbReference type="CDD" id="cd00684">
    <property type="entry name" value="Terpene_cyclase_plant_C1"/>
    <property type="match status" value="1"/>
</dbReference>
<dbReference type="Gene3D" id="1.50.10.130">
    <property type="entry name" value="Terpene synthase, N-terminal domain"/>
    <property type="match status" value="1"/>
</dbReference>
<dbReference type="Gene3D" id="1.10.600.10">
    <property type="entry name" value="Farnesyl Diphosphate Synthase"/>
    <property type="match status" value="1"/>
</dbReference>
<evidence type="ECO:0000313" key="7">
    <source>
        <dbReference type="EMBL" id="AQA28575.1"/>
    </source>
</evidence>
<dbReference type="InterPro" id="IPR034741">
    <property type="entry name" value="Terpene_cyclase-like_1_C"/>
</dbReference>
<dbReference type="GO" id="GO:0000287">
    <property type="term" value="F:magnesium ion binding"/>
    <property type="evidence" value="ECO:0007669"/>
    <property type="project" value="InterPro"/>
</dbReference>
<keyword evidence="1" id="KW-0479">Metal-binding</keyword>
<dbReference type="SMR" id="A0A1P8YWJ6"/>
<protein>
    <submittedName>
        <fullName evidence="7">Sesquiterpene synthase</fullName>
    </submittedName>
</protein>
<dbReference type="GO" id="GO:0010333">
    <property type="term" value="F:terpene synthase activity"/>
    <property type="evidence" value="ECO:0007669"/>
    <property type="project" value="InterPro"/>
</dbReference>
<sequence>MTYAESSNIHSPVDVVRQPAGVFSPSVWGDYFITHTPMPSSETEKIKKRIDELKDVIKKQLRDASDQLQSLEMIDAIHHLGVAYHFELEINDALKKIHRDGFEENKDLHTIALGFRLLRQQRFPISADIFNKFMDKEGDFKESLKHDAKALLSLYEAAHLGTPNEKILENAAKFTRTYLKLLLGTMDPNFATITSRSLETPRFRRTERLEAREYLSIYAEEKTRSELLLEFAKLDYHLVQSIHLEELLHITLWKNSMALSENLPFARDRFVELHFWMIGAYFEPCYSRARIMTTKLLILTSILDDIYDQYGTLEELELLTEKIERWELEGVDQLPKYLQHFCIVLYKTFNDLEDELSFEQNSFRMQFLKKEMKKLAHAYFDETRWGNQHYIPSMQEHLRISLLSCAYPMLFCATFVGMYEVIPSNAFEWVTEFPEIVKASCFICRVMNDITSDEHEEIGNHFASIVESYTKDNECTKEEACNKLKVMVEDAWKTLNQEYLITNLPLFLVRPIFNLARVMELFYKDTDNYTNPFGSMRDNIKLVMVEPILSKW</sequence>
<dbReference type="InterPro" id="IPR008930">
    <property type="entry name" value="Terpenoid_cyclase/PrenylTrfase"/>
</dbReference>
<dbReference type="PANTHER" id="PTHR31225:SF93">
    <property type="entry name" value="ALPHA-HUMULENE_(-)-(E)-BETA-CARYOPHYLLENE SYNTHASE"/>
    <property type="match status" value="1"/>
</dbReference>
<feature type="coiled-coil region" evidence="4">
    <location>
        <begin position="43"/>
        <end position="74"/>
    </location>
</feature>
<dbReference type="FunFam" id="1.10.600.10:FF:000007">
    <property type="entry name" value="Isoprene synthase, chloroplastic"/>
    <property type="match status" value="1"/>
</dbReference>
<keyword evidence="2" id="KW-0460">Magnesium</keyword>
<evidence type="ECO:0000256" key="2">
    <source>
        <dbReference type="ARBA" id="ARBA00022842"/>
    </source>
</evidence>
<dbReference type="GO" id="GO:0016102">
    <property type="term" value="P:diterpenoid biosynthetic process"/>
    <property type="evidence" value="ECO:0007669"/>
    <property type="project" value="InterPro"/>
</dbReference>
<dbReference type="PANTHER" id="PTHR31225">
    <property type="entry name" value="OS04G0344100 PROTEIN-RELATED"/>
    <property type="match status" value="1"/>
</dbReference>
<dbReference type="SUPFAM" id="SSF48239">
    <property type="entry name" value="Terpenoid cyclases/Protein prenyltransferases"/>
    <property type="match status" value="1"/>
</dbReference>
<dbReference type="EMBL" id="KX278311">
    <property type="protein sequence ID" value="AQA28575.1"/>
    <property type="molecule type" value="mRNA"/>
</dbReference>
<proteinExistence type="evidence at transcript level"/>
<evidence type="ECO:0000259" key="6">
    <source>
        <dbReference type="Pfam" id="PF03936"/>
    </source>
</evidence>
<dbReference type="Pfam" id="PF01397">
    <property type="entry name" value="Terpene_synth"/>
    <property type="match status" value="1"/>
</dbReference>
<organism evidence="7">
    <name type="scientific">Dendrobium officinale</name>
    <name type="common">Orchid</name>
    <dbReference type="NCBI Taxonomy" id="142615"/>
    <lineage>
        <taxon>Eukaryota</taxon>
        <taxon>Viridiplantae</taxon>
        <taxon>Streptophyta</taxon>
        <taxon>Embryophyta</taxon>
        <taxon>Tracheophyta</taxon>
        <taxon>Spermatophyta</taxon>
        <taxon>Magnoliopsida</taxon>
        <taxon>Liliopsida</taxon>
        <taxon>Asparagales</taxon>
        <taxon>Orchidaceae</taxon>
        <taxon>Epidendroideae</taxon>
        <taxon>Malaxideae</taxon>
        <taxon>Dendrobiinae</taxon>
        <taxon>Dendrobium</taxon>
    </lineage>
</organism>
<dbReference type="InterPro" id="IPR001906">
    <property type="entry name" value="Terpene_synth_N"/>
</dbReference>
<dbReference type="InterPro" id="IPR008949">
    <property type="entry name" value="Isoprenoid_synthase_dom_sf"/>
</dbReference>
<keyword evidence="3" id="KW-0456">Lyase</keyword>
<evidence type="ECO:0000256" key="4">
    <source>
        <dbReference type="SAM" id="Coils"/>
    </source>
</evidence>
<dbReference type="InterPro" id="IPR036965">
    <property type="entry name" value="Terpene_synth_N_sf"/>
</dbReference>
<dbReference type="SFLD" id="SFLDG01019">
    <property type="entry name" value="Terpene_Cyclase_Like_1_C_Termi"/>
    <property type="match status" value="1"/>
</dbReference>
<evidence type="ECO:0000256" key="3">
    <source>
        <dbReference type="ARBA" id="ARBA00023239"/>
    </source>
</evidence>
<evidence type="ECO:0000259" key="5">
    <source>
        <dbReference type="Pfam" id="PF01397"/>
    </source>
</evidence>